<organism evidence="2 3">
    <name type="scientific">Aestuariibaculum suncheonense</name>
    <dbReference type="NCBI Taxonomy" id="1028745"/>
    <lineage>
        <taxon>Bacteria</taxon>
        <taxon>Pseudomonadati</taxon>
        <taxon>Bacteroidota</taxon>
        <taxon>Flavobacteriia</taxon>
        <taxon>Flavobacteriales</taxon>
        <taxon>Flavobacteriaceae</taxon>
    </lineage>
</organism>
<accession>A0A8J6UJ79</accession>
<dbReference type="AlphaFoldDB" id="A0A8J6UJ79"/>
<sequence>MANFGSSKAFLLGDDMEWEDLGGGIKRKIMGYDDNIMLVNVSFEVGGVGEMHKHPHVQVTYVASGEFEFTVGDEVKIVKEGDGLYIPPNVMHGTVCKKSGILIDVFNPIREDFMK</sequence>
<name>A0A8J6UJ79_9FLAO</name>
<dbReference type="InterPro" id="IPR013096">
    <property type="entry name" value="Cupin_2"/>
</dbReference>
<dbReference type="InterPro" id="IPR011051">
    <property type="entry name" value="RmlC_Cupin_sf"/>
</dbReference>
<protein>
    <submittedName>
        <fullName evidence="2">Cupin domain-containing protein</fullName>
    </submittedName>
</protein>
<reference evidence="2" key="2">
    <citation type="submission" date="2020-09" db="EMBL/GenBank/DDBJ databases">
        <authorList>
            <person name="Wu Z."/>
        </authorList>
    </citation>
    <scope>NUCLEOTIDE SEQUENCE</scope>
    <source>
        <strain evidence="2">SC17</strain>
    </source>
</reference>
<dbReference type="InterPro" id="IPR025499">
    <property type="entry name" value="KdgF"/>
</dbReference>
<dbReference type="Proteomes" id="UP000602057">
    <property type="component" value="Unassembled WGS sequence"/>
</dbReference>
<dbReference type="PANTHER" id="PTHR40112">
    <property type="entry name" value="H2HPP ISOMERASE"/>
    <property type="match status" value="1"/>
</dbReference>
<comment type="caution">
    <text evidence="2">The sequence shown here is derived from an EMBL/GenBank/DDBJ whole genome shotgun (WGS) entry which is preliminary data.</text>
</comment>
<dbReference type="InterPro" id="IPR014710">
    <property type="entry name" value="RmlC-like_jellyroll"/>
</dbReference>
<gene>
    <name evidence="2" type="ORF">ICJ84_04060</name>
</gene>
<reference evidence="2" key="1">
    <citation type="journal article" date="2013" name="Int. J. Syst. Evol. Microbiol.">
        <title>Aestuariibaculum suncheonense gen. nov., sp. nov., a marine bacterium of the family Flavobacteriaceae isolated from a tidal flat and emended descriptions of the genera Gaetbulibacter and Tamlana.</title>
        <authorList>
            <person name="Jeong S.H."/>
            <person name="Park M.S."/>
            <person name="Jin H.M."/>
            <person name="Lee K."/>
            <person name="Park W."/>
            <person name="Jeon C.O."/>
        </authorList>
    </citation>
    <scope>NUCLEOTIDE SEQUENCE</scope>
    <source>
        <strain evidence="2">SC17</strain>
    </source>
</reference>
<keyword evidence="3" id="KW-1185">Reference proteome</keyword>
<evidence type="ECO:0000313" key="2">
    <source>
        <dbReference type="EMBL" id="MBD0834601.1"/>
    </source>
</evidence>
<feature type="domain" description="Cupin type-2" evidence="1">
    <location>
        <begin position="41"/>
        <end position="98"/>
    </location>
</feature>
<evidence type="ECO:0000313" key="3">
    <source>
        <dbReference type="Proteomes" id="UP000602057"/>
    </source>
</evidence>
<dbReference type="Gene3D" id="2.60.120.10">
    <property type="entry name" value="Jelly Rolls"/>
    <property type="match status" value="1"/>
</dbReference>
<evidence type="ECO:0000259" key="1">
    <source>
        <dbReference type="Pfam" id="PF07883"/>
    </source>
</evidence>
<dbReference type="InterPro" id="IPR052535">
    <property type="entry name" value="Bacilysin_H2HPP_isomerase"/>
</dbReference>
<dbReference type="PANTHER" id="PTHR40112:SF1">
    <property type="entry name" value="H2HPP ISOMERASE"/>
    <property type="match status" value="1"/>
</dbReference>
<proteinExistence type="predicted"/>
<dbReference type="SUPFAM" id="SSF51182">
    <property type="entry name" value="RmlC-like cupins"/>
    <property type="match status" value="1"/>
</dbReference>
<dbReference type="Pfam" id="PF07883">
    <property type="entry name" value="Cupin_2"/>
    <property type="match status" value="1"/>
</dbReference>
<dbReference type="RefSeq" id="WP_188215067.1">
    <property type="nucleotide sequence ID" value="NZ_BAABGH010000004.1"/>
</dbReference>
<dbReference type="EMBL" id="JACVXC010000001">
    <property type="protein sequence ID" value="MBD0834601.1"/>
    <property type="molecule type" value="Genomic_DNA"/>
</dbReference>
<dbReference type="PIRSF" id="PIRSF029883">
    <property type="entry name" value="KdgF"/>
    <property type="match status" value="1"/>
</dbReference>
<dbReference type="CDD" id="cd02238">
    <property type="entry name" value="cupin_KdgF"/>
    <property type="match status" value="1"/>
</dbReference>